<evidence type="ECO:0000313" key="2">
    <source>
        <dbReference type="Proteomes" id="UP000004947"/>
    </source>
</evidence>
<proteinExistence type="predicted"/>
<dbReference type="EMBL" id="ABCK01000059">
    <property type="protein sequence ID" value="EDM24708.1"/>
    <property type="molecule type" value="Genomic_DNA"/>
</dbReference>
<gene>
    <name evidence="1" type="ORF">LNTAR_12947</name>
</gene>
<comment type="caution">
    <text evidence="1">The sequence shown here is derived from an EMBL/GenBank/DDBJ whole genome shotgun (WGS) entry which is preliminary data.</text>
</comment>
<evidence type="ECO:0000313" key="1">
    <source>
        <dbReference type="EMBL" id="EDM24708.1"/>
    </source>
</evidence>
<dbReference type="Proteomes" id="UP000004947">
    <property type="component" value="Unassembled WGS sequence"/>
</dbReference>
<dbReference type="RefSeq" id="WP_007281456.1">
    <property type="nucleotide sequence ID" value="NZ_ABCK01000059.1"/>
</dbReference>
<accession>A6DUH3</accession>
<organism evidence="1 2">
    <name type="scientific">Lentisphaera araneosa HTCC2155</name>
    <dbReference type="NCBI Taxonomy" id="313628"/>
    <lineage>
        <taxon>Bacteria</taxon>
        <taxon>Pseudomonadati</taxon>
        <taxon>Lentisphaerota</taxon>
        <taxon>Lentisphaeria</taxon>
        <taxon>Lentisphaerales</taxon>
        <taxon>Lentisphaeraceae</taxon>
        <taxon>Lentisphaera</taxon>
    </lineage>
</organism>
<reference evidence="1 2" key="1">
    <citation type="journal article" date="2010" name="J. Bacteriol.">
        <title>Genome sequence of Lentisphaera araneosa HTCC2155T, the type species of the order Lentisphaerales in the phylum Lentisphaerae.</title>
        <authorList>
            <person name="Thrash J.C."/>
            <person name="Cho J.C."/>
            <person name="Vergin K.L."/>
            <person name="Morris R.M."/>
            <person name="Giovannoni S.J."/>
        </authorList>
    </citation>
    <scope>NUCLEOTIDE SEQUENCE [LARGE SCALE GENOMIC DNA]</scope>
    <source>
        <strain evidence="1 2">HTCC2155</strain>
    </source>
</reference>
<dbReference type="AlphaFoldDB" id="A6DUH3"/>
<sequence length="70" mass="8517">MNYIEILNTYKNSADIIQKVKLMEDNNFEKWLIRNEVLKFINSDKNELKDMSKKDMIKRIEDIYKAMDEL</sequence>
<keyword evidence="2" id="KW-1185">Reference proteome</keyword>
<name>A6DUH3_9BACT</name>
<protein>
    <submittedName>
        <fullName evidence="1">Uncharacterized protein</fullName>
    </submittedName>
</protein>